<proteinExistence type="predicted"/>
<dbReference type="AlphaFoldDB" id="A0AAD9GVK8"/>
<name>A0AAD9GVK8_9STRA</name>
<accession>A0AAD9GVK8</accession>
<dbReference type="EMBL" id="JASMQC010000005">
    <property type="protein sequence ID" value="KAK1945394.1"/>
    <property type="molecule type" value="Genomic_DNA"/>
</dbReference>
<reference evidence="1" key="1">
    <citation type="submission" date="2023-08" db="EMBL/GenBank/DDBJ databases">
        <title>Reference Genome Resource for the Citrus Pathogen Phytophthora citrophthora.</title>
        <authorList>
            <person name="Moller H."/>
            <person name="Coetzee B."/>
            <person name="Rose L.J."/>
            <person name="Van Niekerk J.M."/>
        </authorList>
    </citation>
    <scope>NUCLEOTIDE SEQUENCE</scope>
    <source>
        <strain evidence="1">STE-U-9442</strain>
    </source>
</reference>
<evidence type="ECO:0000313" key="2">
    <source>
        <dbReference type="Proteomes" id="UP001259832"/>
    </source>
</evidence>
<comment type="caution">
    <text evidence="1">The sequence shown here is derived from an EMBL/GenBank/DDBJ whole genome shotgun (WGS) entry which is preliminary data.</text>
</comment>
<evidence type="ECO:0000313" key="1">
    <source>
        <dbReference type="EMBL" id="KAK1945394.1"/>
    </source>
</evidence>
<protein>
    <submittedName>
        <fullName evidence="1">Uncharacterized protein</fullName>
    </submittedName>
</protein>
<organism evidence="1 2">
    <name type="scientific">Phytophthora citrophthora</name>
    <dbReference type="NCBI Taxonomy" id="4793"/>
    <lineage>
        <taxon>Eukaryota</taxon>
        <taxon>Sar</taxon>
        <taxon>Stramenopiles</taxon>
        <taxon>Oomycota</taxon>
        <taxon>Peronosporomycetes</taxon>
        <taxon>Peronosporales</taxon>
        <taxon>Peronosporaceae</taxon>
        <taxon>Phytophthora</taxon>
    </lineage>
</organism>
<dbReference type="Proteomes" id="UP001259832">
    <property type="component" value="Unassembled WGS sequence"/>
</dbReference>
<keyword evidence="2" id="KW-1185">Reference proteome</keyword>
<sequence>MHHPVDTFVHSDPEDSKLQWYPSITPLVSDDKQRLAVKKDMSQRERIVASDVESVWDLYPELKKKHHDRQNPGESGEAEAVELHEIFVHTDEDTIENETAPEHGSQHRRFGQSLVRFLDERALSV</sequence>
<gene>
    <name evidence="1" type="ORF">P3T76_003927</name>
</gene>